<accession>A0A9W9DF96</accession>
<proteinExistence type="predicted"/>
<dbReference type="EMBL" id="JANVFS010000040">
    <property type="protein sequence ID" value="KAJ4467650.1"/>
    <property type="molecule type" value="Genomic_DNA"/>
</dbReference>
<dbReference type="AlphaFoldDB" id="A0A9W9DF96"/>
<name>A0A9W9DF96_9AGAR</name>
<organism evidence="2 3">
    <name type="scientific">Lentinula lateritia</name>
    <dbReference type="NCBI Taxonomy" id="40482"/>
    <lineage>
        <taxon>Eukaryota</taxon>
        <taxon>Fungi</taxon>
        <taxon>Dikarya</taxon>
        <taxon>Basidiomycota</taxon>
        <taxon>Agaricomycotina</taxon>
        <taxon>Agaricomycetes</taxon>
        <taxon>Agaricomycetidae</taxon>
        <taxon>Agaricales</taxon>
        <taxon>Marasmiineae</taxon>
        <taxon>Omphalotaceae</taxon>
        <taxon>Lentinula</taxon>
    </lineage>
</organism>
<feature type="region of interest" description="Disordered" evidence="1">
    <location>
        <begin position="594"/>
        <end position="626"/>
    </location>
</feature>
<evidence type="ECO:0000256" key="1">
    <source>
        <dbReference type="SAM" id="MobiDB-lite"/>
    </source>
</evidence>
<feature type="compositionally biased region" description="Polar residues" evidence="1">
    <location>
        <begin position="566"/>
        <end position="576"/>
    </location>
</feature>
<reference evidence="2" key="1">
    <citation type="submission" date="2022-08" db="EMBL/GenBank/DDBJ databases">
        <authorList>
            <consortium name="DOE Joint Genome Institute"/>
            <person name="Min B."/>
            <person name="Riley R."/>
            <person name="Sierra-Patev S."/>
            <person name="Naranjo-Ortiz M."/>
            <person name="Looney B."/>
            <person name="Konkel Z."/>
            <person name="Slot J.C."/>
            <person name="Sakamoto Y."/>
            <person name="Steenwyk J.L."/>
            <person name="Rokas A."/>
            <person name="Carro J."/>
            <person name="Camarero S."/>
            <person name="Ferreira P."/>
            <person name="Molpeceres G."/>
            <person name="Ruiz-Duenas F.J."/>
            <person name="Serrano A."/>
            <person name="Henrissat B."/>
            <person name="Drula E."/>
            <person name="Hughes K.W."/>
            <person name="Mata J.L."/>
            <person name="Ishikawa N.K."/>
            <person name="Vargas-Isla R."/>
            <person name="Ushijima S."/>
            <person name="Smith C.A."/>
            <person name="Ahrendt S."/>
            <person name="Andreopoulos W."/>
            <person name="He G."/>
            <person name="Labutti K."/>
            <person name="Lipzen A."/>
            <person name="Ng V."/>
            <person name="Sandor L."/>
            <person name="Barry K."/>
            <person name="Martinez A.T."/>
            <person name="Xiao Y."/>
            <person name="Gibbons J.G."/>
            <person name="Terashima K."/>
            <person name="Hibbett D.S."/>
            <person name="Grigoriev I.V."/>
        </authorList>
    </citation>
    <scope>NUCLEOTIDE SEQUENCE</scope>
    <source>
        <strain evidence="2">Sp2 HRB7682 ss15</strain>
    </source>
</reference>
<feature type="region of interest" description="Disordered" evidence="1">
    <location>
        <begin position="536"/>
        <end position="577"/>
    </location>
</feature>
<protein>
    <submittedName>
        <fullName evidence="2">Uncharacterized protein</fullName>
    </submittedName>
</protein>
<comment type="caution">
    <text evidence="2">The sequence shown here is derived from an EMBL/GenBank/DDBJ whole genome shotgun (WGS) entry which is preliminary data.</text>
</comment>
<gene>
    <name evidence="2" type="ORF">C8J55DRAFT_565129</name>
</gene>
<dbReference type="Proteomes" id="UP001150238">
    <property type="component" value="Unassembled WGS sequence"/>
</dbReference>
<sequence>MPETGVVAALYREIQSKANAPGENNISADDPSEYGHFMFHPDCCSKPTGERPMVRLHPSAIDDPDFLPLPESQKQVYSKEGNCSTCSPSPKSVLTATAKQQQQSRDCLASYSATKLNKKRATEIVNKLKITGKILCALRGKEVAIGIADYVIRISFATEGHCFWIPTAQYREIIAGPLHKRGEKGLAYQIPNHLLVGGPLRSSPHLITISAAFIRPSWTLIFVDHQCFMTFHVMHLRRQCVSADFESTSQLWLRFWSNNHGPVYSTQPVETGQVLDCFRQEVLALPPAQTLRIPTIWTTMKERQDVFNGFGAQESCDALFLALIHPLMPVTLLCGSDLMWTRFRTTVINQHIFRVQRVLSPEKIGAERLPYISCQSPFRMNTHGHKLYTAGIPCYRREFVKLSTEQLTLAHNMGLFNKDAVLGDDGVARVPSIPFPPAHVEIKDVPLAPRKGCYFVKVPNYIHRIEKYQNSSTSFLHVYSPFTCRLPSTWPGHNNIWSGIVDFTKSVNDSTLGPYSFKVFVDAAWTQEHIQQAKSASSARHLIGRRPTLRSGHANVKRPKKENIPSGKSRTTQRSQLVHIGILDSTSAVTDEEQLLKTDDENSGGVTGPVRRLRPRKAKEKSLPYL</sequence>
<evidence type="ECO:0000313" key="2">
    <source>
        <dbReference type="EMBL" id="KAJ4467650.1"/>
    </source>
</evidence>
<reference evidence="2" key="2">
    <citation type="journal article" date="2023" name="Proc. Natl. Acad. Sci. U.S.A.">
        <title>A global phylogenomic analysis of the shiitake genus Lentinula.</title>
        <authorList>
            <person name="Sierra-Patev S."/>
            <person name="Min B."/>
            <person name="Naranjo-Ortiz M."/>
            <person name="Looney B."/>
            <person name="Konkel Z."/>
            <person name="Slot J.C."/>
            <person name="Sakamoto Y."/>
            <person name="Steenwyk J.L."/>
            <person name="Rokas A."/>
            <person name="Carro J."/>
            <person name="Camarero S."/>
            <person name="Ferreira P."/>
            <person name="Molpeceres G."/>
            <person name="Ruiz-Duenas F.J."/>
            <person name="Serrano A."/>
            <person name="Henrissat B."/>
            <person name="Drula E."/>
            <person name="Hughes K.W."/>
            <person name="Mata J.L."/>
            <person name="Ishikawa N.K."/>
            <person name="Vargas-Isla R."/>
            <person name="Ushijima S."/>
            <person name="Smith C.A."/>
            <person name="Donoghue J."/>
            <person name="Ahrendt S."/>
            <person name="Andreopoulos W."/>
            <person name="He G."/>
            <person name="LaButti K."/>
            <person name="Lipzen A."/>
            <person name="Ng V."/>
            <person name="Riley R."/>
            <person name="Sandor L."/>
            <person name="Barry K."/>
            <person name="Martinez A.T."/>
            <person name="Xiao Y."/>
            <person name="Gibbons J.G."/>
            <person name="Terashima K."/>
            <person name="Grigoriev I.V."/>
            <person name="Hibbett D."/>
        </authorList>
    </citation>
    <scope>NUCLEOTIDE SEQUENCE</scope>
    <source>
        <strain evidence="2">Sp2 HRB7682 ss15</strain>
    </source>
</reference>
<evidence type="ECO:0000313" key="3">
    <source>
        <dbReference type="Proteomes" id="UP001150238"/>
    </source>
</evidence>